<dbReference type="AlphaFoldDB" id="A0A7J7DUT9"/>
<proteinExistence type="predicted"/>
<dbReference type="InParanoid" id="A0A7J7DUT9"/>
<organism evidence="2 3">
    <name type="scientific">Tripterygium wilfordii</name>
    <name type="common">Thunder God vine</name>
    <dbReference type="NCBI Taxonomy" id="458696"/>
    <lineage>
        <taxon>Eukaryota</taxon>
        <taxon>Viridiplantae</taxon>
        <taxon>Streptophyta</taxon>
        <taxon>Embryophyta</taxon>
        <taxon>Tracheophyta</taxon>
        <taxon>Spermatophyta</taxon>
        <taxon>Magnoliopsida</taxon>
        <taxon>eudicotyledons</taxon>
        <taxon>Gunneridae</taxon>
        <taxon>Pentapetalae</taxon>
        <taxon>rosids</taxon>
        <taxon>fabids</taxon>
        <taxon>Celastrales</taxon>
        <taxon>Celastraceae</taxon>
        <taxon>Tripterygium</taxon>
    </lineage>
</organism>
<evidence type="ECO:0000256" key="1">
    <source>
        <dbReference type="SAM" id="MobiDB-lite"/>
    </source>
</evidence>
<sequence>MPPKKKMKTNSDQSTKHGKFDASHKRVGSTPSGKSKGARTKADEKSKNVSKAGRKSKAESKIINKSDADNGGSRSRHYTPRRLSKSKNDDGVAARTCKSKEESTITLKTSKSKQGNCKSQKSSKYTPTATSSGKGKTPKGDHKNRANGIAKLQSGSLKVKGAEDVKGDSADTAKVTEKTKGKLAGSSNAQKEY</sequence>
<gene>
    <name evidence="2" type="ORF">HS088_TW03G00223</name>
</gene>
<feature type="compositionally biased region" description="Basic and acidic residues" evidence="1">
    <location>
        <begin position="160"/>
        <end position="180"/>
    </location>
</feature>
<feature type="compositionally biased region" description="Basic and acidic residues" evidence="1">
    <location>
        <begin position="86"/>
        <end position="103"/>
    </location>
</feature>
<evidence type="ECO:0000313" key="2">
    <source>
        <dbReference type="EMBL" id="KAF5749896.1"/>
    </source>
</evidence>
<evidence type="ECO:0000313" key="3">
    <source>
        <dbReference type="Proteomes" id="UP000593562"/>
    </source>
</evidence>
<feature type="region of interest" description="Disordered" evidence="1">
    <location>
        <begin position="1"/>
        <end position="193"/>
    </location>
</feature>
<protein>
    <submittedName>
        <fullName evidence="2">Uncharacterized protein</fullName>
    </submittedName>
</protein>
<dbReference type="EMBL" id="JAAARO010000003">
    <property type="protein sequence ID" value="KAF5749896.1"/>
    <property type="molecule type" value="Genomic_DNA"/>
</dbReference>
<feature type="compositionally biased region" description="Basic and acidic residues" evidence="1">
    <location>
        <begin position="14"/>
        <end position="24"/>
    </location>
</feature>
<accession>A0A7J7DUT9</accession>
<feature type="compositionally biased region" description="Polar residues" evidence="1">
    <location>
        <begin position="104"/>
        <end position="134"/>
    </location>
</feature>
<dbReference type="Proteomes" id="UP000593562">
    <property type="component" value="Unassembled WGS sequence"/>
</dbReference>
<name>A0A7J7DUT9_TRIWF</name>
<comment type="caution">
    <text evidence="2">The sequence shown here is derived from an EMBL/GenBank/DDBJ whole genome shotgun (WGS) entry which is preliminary data.</text>
</comment>
<reference evidence="2 3" key="1">
    <citation type="journal article" date="2020" name="Nat. Commun.">
        <title>Genome of Tripterygium wilfordii and identification of cytochrome P450 involved in triptolide biosynthesis.</title>
        <authorList>
            <person name="Tu L."/>
            <person name="Su P."/>
            <person name="Zhang Z."/>
            <person name="Gao L."/>
            <person name="Wang J."/>
            <person name="Hu T."/>
            <person name="Zhou J."/>
            <person name="Zhang Y."/>
            <person name="Zhao Y."/>
            <person name="Liu Y."/>
            <person name="Song Y."/>
            <person name="Tong Y."/>
            <person name="Lu Y."/>
            <person name="Yang J."/>
            <person name="Xu C."/>
            <person name="Jia M."/>
            <person name="Peters R.J."/>
            <person name="Huang L."/>
            <person name="Gao W."/>
        </authorList>
    </citation>
    <scope>NUCLEOTIDE SEQUENCE [LARGE SCALE GENOMIC DNA]</scope>
    <source>
        <strain evidence="3">cv. XIE 37</strain>
        <tissue evidence="2">Leaf</tissue>
    </source>
</reference>
<feature type="compositionally biased region" description="Basic and acidic residues" evidence="1">
    <location>
        <begin position="56"/>
        <end position="68"/>
    </location>
</feature>
<feature type="compositionally biased region" description="Basic residues" evidence="1">
    <location>
        <begin position="74"/>
        <end position="85"/>
    </location>
</feature>
<keyword evidence="3" id="KW-1185">Reference proteome</keyword>